<sequence>MKREDARRVSFIGLFSQSLLGDKKEPKTGWNILRIFIGLDGWRVPSIRPLETLHNALTLKQVENLLLRVTEVPFTTPQSSPTNSRAGLHRSTQNVRFASELKLKTGETEKSERSYIASKDCIMSPQTMAKMHSNLKETGQKQETPGHRNLKETDEQKQQTPESSVMETSVCSESDL</sequence>
<dbReference type="Proteomes" id="UP001209878">
    <property type="component" value="Unassembled WGS sequence"/>
</dbReference>
<comment type="caution">
    <text evidence="2">The sequence shown here is derived from an EMBL/GenBank/DDBJ whole genome shotgun (WGS) entry which is preliminary data.</text>
</comment>
<accession>A0AAD9KXA3</accession>
<dbReference type="EMBL" id="JAODUO010000537">
    <property type="protein sequence ID" value="KAK2178605.1"/>
    <property type="molecule type" value="Genomic_DNA"/>
</dbReference>
<dbReference type="AlphaFoldDB" id="A0AAD9KXA3"/>
<reference evidence="2" key="1">
    <citation type="journal article" date="2023" name="Mol. Biol. Evol.">
        <title>Third-Generation Sequencing Reveals the Adaptive Role of the Epigenome in Three Deep-Sea Polychaetes.</title>
        <authorList>
            <person name="Perez M."/>
            <person name="Aroh O."/>
            <person name="Sun Y."/>
            <person name="Lan Y."/>
            <person name="Juniper S.K."/>
            <person name="Young C.R."/>
            <person name="Angers B."/>
            <person name="Qian P.Y."/>
        </authorList>
    </citation>
    <scope>NUCLEOTIDE SEQUENCE</scope>
    <source>
        <strain evidence="2">R07B-5</strain>
    </source>
</reference>
<name>A0AAD9KXA3_RIDPI</name>
<gene>
    <name evidence="2" type="ORF">NP493_538g05039</name>
</gene>
<feature type="region of interest" description="Disordered" evidence="1">
    <location>
        <begin position="127"/>
        <end position="176"/>
    </location>
</feature>
<feature type="compositionally biased region" description="Polar residues" evidence="1">
    <location>
        <begin position="158"/>
        <end position="176"/>
    </location>
</feature>
<evidence type="ECO:0000256" key="1">
    <source>
        <dbReference type="SAM" id="MobiDB-lite"/>
    </source>
</evidence>
<evidence type="ECO:0000313" key="3">
    <source>
        <dbReference type="Proteomes" id="UP001209878"/>
    </source>
</evidence>
<protein>
    <submittedName>
        <fullName evidence="2">Uncharacterized protein</fullName>
    </submittedName>
</protein>
<organism evidence="2 3">
    <name type="scientific">Ridgeia piscesae</name>
    <name type="common">Tubeworm</name>
    <dbReference type="NCBI Taxonomy" id="27915"/>
    <lineage>
        <taxon>Eukaryota</taxon>
        <taxon>Metazoa</taxon>
        <taxon>Spiralia</taxon>
        <taxon>Lophotrochozoa</taxon>
        <taxon>Annelida</taxon>
        <taxon>Polychaeta</taxon>
        <taxon>Sedentaria</taxon>
        <taxon>Canalipalpata</taxon>
        <taxon>Sabellida</taxon>
        <taxon>Siboglinidae</taxon>
        <taxon>Ridgeia</taxon>
    </lineage>
</organism>
<keyword evidence="3" id="KW-1185">Reference proteome</keyword>
<evidence type="ECO:0000313" key="2">
    <source>
        <dbReference type="EMBL" id="KAK2178605.1"/>
    </source>
</evidence>
<feature type="compositionally biased region" description="Basic and acidic residues" evidence="1">
    <location>
        <begin position="134"/>
        <end position="157"/>
    </location>
</feature>
<proteinExistence type="predicted"/>